<gene>
    <name evidence="4" type="ORF">EDD60_10528</name>
</gene>
<evidence type="ECO:0000259" key="3">
    <source>
        <dbReference type="Pfam" id="PF00881"/>
    </source>
</evidence>
<dbReference type="RefSeq" id="WP_066449422.1">
    <property type="nucleotide sequence ID" value="NZ_CAUWFI010000012.1"/>
</dbReference>
<evidence type="ECO:0000256" key="2">
    <source>
        <dbReference type="ARBA" id="ARBA00023002"/>
    </source>
</evidence>
<dbReference type="GO" id="GO:0016491">
    <property type="term" value="F:oxidoreductase activity"/>
    <property type="evidence" value="ECO:0007669"/>
    <property type="project" value="UniProtKB-KW"/>
</dbReference>
<sequence length="177" mass="19857">MELQDVLEKRRSIRKYQATKVSDEMIHQIIDAAILAPSWKNSQVTRYYIVRSDEMLAKVREALPDFNQQNVENAPVLIVTAIVLDRSGFNRDGTPSNELGNGWGYYDCGLHNMNLLLKATELGLSTLVMGIRDAKILHELLAIPNNQSVVSVIALGYGNIDPAMPQRKTFEDIAVMK</sequence>
<comment type="caution">
    <text evidence="4">The sequence shown here is derived from an EMBL/GenBank/DDBJ whole genome shotgun (WGS) entry which is preliminary data.</text>
</comment>
<dbReference type="Proteomes" id="UP000295515">
    <property type="component" value="Unassembled WGS sequence"/>
</dbReference>
<dbReference type="InterPro" id="IPR029479">
    <property type="entry name" value="Nitroreductase"/>
</dbReference>
<keyword evidence="2" id="KW-0560">Oxidoreductase</keyword>
<reference evidence="4 5" key="1">
    <citation type="submission" date="2019-03" db="EMBL/GenBank/DDBJ databases">
        <title>Genomic Encyclopedia of Type Strains, Phase IV (KMG-IV): sequencing the most valuable type-strain genomes for metagenomic binning, comparative biology and taxonomic classification.</title>
        <authorList>
            <person name="Goeker M."/>
        </authorList>
    </citation>
    <scope>NUCLEOTIDE SEQUENCE [LARGE SCALE GENOMIC DNA]</scope>
    <source>
        <strain evidence="4 5">DSM 29487</strain>
    </source>
</reference>
<comment type="similarity">
    <text evidence="1">Belongs to the nitroreductase family.</text>
</comment>
<keyword evidence="5" id="KW-1185">Reference proteome</keyword>
<protein>
    <submittedName>
        <fullName evidence="4">Nitroreductase</fullName>
    </submittedName>
</protein>
<dbReference type="EMBL" id="SMCQ01000005">
    <property type="protein sequence ID" value="TCW00935.1"/>
    <property type="molecule type" value="Genomic_DNA"/>
</dbReference>
<organism evidence="4 5">
    <name type="scientific">Longibaculum muris</name>
    <dbReference type="NCBI Taxonomy" id="1796628"/>
    <lineage>
        <taxon>Bacteria</taxon>
        <taxon>Bacillati</taxon>
        <taxon>Bacillota</taxon>
        <taxon>Erysipelotrichia</taxon>
        <taxon>Erysipelotrichales</taxon>
        <taxon>Coprobacillaceae</taxon>
        <taxon>Longibaculum</taxon>
    </lineage>
</organism>
<accession>A0A4R3Z670</accession>
<evidence type="ECO:0000313" key="4">
    <source>
        <dbReference type="EMBL" id="TCW00935.1"/>
    </source>
</evidence>
<evidence type="ECO:0000313" key="5">
    <source>
        <dbReference type="Proteomes" id="UP000295515"/>
    </source>
</evidence>
<dbReference type="Pfam" id="PF00881">
    <property type="entry name" value="Nitroreductase"/>
    <property type="match status" value="1"/>
</dbReference>
<proteinExistence type="inferred from homology"/>
<name>A0A4R3Z670_9FIRM</name>
<evidence type="ECO:0000256" key="1">
    <source>
        <dbReference type="ARBA" id="ARBA00007118"/>
    </source>
</evidence>
<dbReference type="SUPFAM" id="SSF55469">
    <property type="entry name" value="FMN-dependent nitroreductase-like"/>
    <property type="match status" value="1"/>
</dbReference>
<dbReference type="AlphaFoldDB" id="A0A4R3Z670"/>
<dbReference type="Gene3D" id="3.40.109.10">
    <property type="entry name" value="NADH Oxidase"/>
    <property type="match status" value="1"/>
</dbReference>
<dbReference type="GeneID" id="98914854"/>
<dbReference type="InterPro" id="IPR000415">
    <property type="entry name" value="Nitroreductase-like"/>
</dbReference>
<dbReference type="PANTHER" id="PTHR43673:SF10">
    <property type="entry name" value="NADH DEHYDROGENASE_NAD(P)H NITROREDUCTASE XCC3605-RELATED"/>
    <property type="match status" value="1"/>
</dbReference>
<feature type="domain" description="Nitroreductase" evidence="3">
    <location>
        <begin position="8"/>
        <end position="65"/>
    </location>
</feature>
<dbReference type="PANTHER" id="PTHR43673">
    <property type="entry name" value="NAD(P)H NITROREDUCTASE YDGI-RELATED"/>
    <property type="match status" value="1"/>
</dbReference>